<organism evidence="2">
    <name type="scientific">marine sediment metagenome</name>
    <dbReference type="NCBI Taxonomy" id="412755"/>
    <lineage>
        <taxon>unclassified sequences</taxon>
        <taxon>metagenomes</taxon>
        <taxon>ecological metagenomes</taxon>
    </lineage>
</organism>
<dbReference type="EMBL" id="BARU01001545">
    <property type="protein sequence ID" value="GAH18872.1"/>
    <property type="molecule type" value="Genomic_DNA"/>
</dbReference>
<dbReference type="Gene3D" id="3.20.20.100">
    <property type="entry name" value="NADP-dependent oxidoreductase domain"/>
    <property type="match status" value="1"/>
</dbReference>
<sequence>MKLAIGSAQFGMNYGVNNKRGKIPKEEVFKILEKAIDSGIEIIDTAKGYGSSQKVIGNFIKNNPGIDKKIKIVSKEKCNDINIVKNVYHSLDLLNVNKLYGLLVHDFKQYVINPKIWDVVVKLKKEGKIEKIGFSLYHPEELEKIMDDKLRIDIVQIPYSIFDQRFSKMLPLLKKKNIEVHVRSVFLQGLIFKKPDEMDEKFIKIKNKLLELISLSKKDGISLSTVCINFAVLNKNIDKVIIGVDSLENLQENIRSLKYKVKVRARYNQLLNLKEDDEDIILTASS</sequence>
<protein>
    <recommendedName>
        <fullName evidence="1">NADP-dependent oxidoreductase domain-containing protein</fullName>
    </recommendedName>
</protein>
<dbReference type="Pfam" id="PF00248">
    <property type="entry name" value="Aldo_ket_red"/>
    <property type="match status" value="1"/>
</dbReference>
<dbReference type="AlphaFoldDB" id="X1DF89"/>
<dbReference type="SUPFAM" id="SSF51430">
    <property type="entry name" value="NAD(P)-linked oxidoreductase"/>
    <property type="match status" value="1"/>
</dbReference>
<evidence type="ECO:0000313" key="2">
    <source>
        <dbReference type="EMBL" id="GAH18872.1"/>
    </source>
</evidence>
<evidence type="ECO:0000259" key="1">
    <source>
        <dbReference type="Pfam" id="PF00248"/>
    </source>
</evidence>
<gene>
    <name evidence="2" type="ORF">S03H2_04006</name>
</gene>
<comment type="caution">
    <text evidence="2">The sequence shown here is derived from an EMBL/GenBank/DDBJ whole genome shotgun (WGS) entry which is preliminary data.</text>
</comment>
<proteinExistence type="predicted"/>
<dbReference type="PANTHER" id="PTHR43312">
    <property type="entry name" value="D-THREO-ALDOSE 1-DEHYDROGENASE"/>
    <property type="match status" value="1"/>
</dbReference>
<dbReference type="CDD" id="cd19097">
    <property type="entry name" value="AKR_unchar"/>
    <property type="match status" value="1"/>
</dbReference>
<accession>X1DF89</accession>
<reference evidence="2" key="1">
    <citation type="journal article" date="2014" name="Front. Microbiol.">
        <title>High frequency of phylogenetically diverse reductive dehalogenase-homologous genes in deep subseafloor sedimentary metagenomes.</title>
        <authorList>
            <person name="Kawai M."/>
            <person name="Futagami T."/>
            <person name="Toyoda A."/>
            <person name="Takaki Y."/>
            <person name="Nishi S."/>
            <person name="Hori S."/>
            <person name="Arai W."/>
            <person name="Tsubouchi T."/>
            <person name="Morono Y."/>
            <person name="Uchiyama I."/>
            <person name="Ito T."/>
            <person name="Fujiyama A."/>
            <person name="Inagaki F."/>
            <person name="Takami H."/>
        </authorList>
    </citation>
    <scope>NUCLEOTIDE SEQUENCE</scope>
    <source>
        <strain evidence="2">Expedition CK06-06</strain>
    </source>
</reference>
<dbReference type="InterPro" id="IPR053135">
    <property type="entry name" value="AKR2_Oxidoreductase"/>
</dbReference>
<dbReference type="PANTHER" id="PTHR43312:SF1">
    <property type="entry name" value="NADP-DEPENDENT OXIDOREDUCTASE DOMAIN-CONTAINING PROTEIN"/>
    <property type="match status" value="1"/>
</dbReference>
<dbReference type="InterPro" id="IPR023210">
    <property type="entry name" value="NADP_OxRdtase_dom"/>
</dbReference>
<feature type="domain" description="NADP-dependent oxidoreductase" evidence="1">
    <location>
        <begin position="2"/>
        <end position="259"/>
    </location>
</feature>
<name>X1DF89_9ZZZZ</name>
<dbReference type="InterPro" id="IPR036812">
    <property type="entry name" value="NAD(P)_OxRdtase_dom_sf"/>
</dbReference>